<sequence length="965" mass="104859">MKTATKVAGFTAEGVFVKLSVPAGMDAALQGLTREVLRHQPADIYWFAAQYFENLIRSRAGETTSIRESHTSKGTSRVAKTSSVKYSGNAASLAATTGTVAVLTAASASHPSAPPWEETTRVEHITTTQSSTTLSTVVSQSESSQMALGNDSGKTEVTSQSSEDASQHEHGAGVVKSQTGKSTKKRNSKTSKEKEGKTASVVGSRAHIISIENKKVESDHAIEKYGEMTSQVSSIVQEIAHDTVLKTKEISMKVSDLGSKTEHAIEKGKQETQEPLTELQTNNSKGKRGTRRLRRQTKSVDSSSDISEKADRFNLDKTNNSTETTIEKDALSVTLPVEQTEKASGHIAADSIELKSLHGSGDQHDVNNLRIATQELSNRNETVNLSASPMEDFAHQSSYKALSQEVGENFSELKAEEVCIQSEGSVRKSSKHDILQETCEDGSHKTVEEKAEETKEEKHEAREKTSLERKSNVQVDENGGIVEEEITITTTEQSLKHETTVSKSWTMETTIETLADGETRVIERMIIHSPPPGSAADLEKEGMASGEGNHVKSDLEVAKEATSQALSQTTAETLESSEGVDRDSIVTTTNILKDSPLNNQAATDETKEFGIVDATHARKSIEKIGAALQSAEKTLEDVTSVDGVTNVSIAKHSKTDHNASEKGLQLESSTTETTKLEDATTQREFGLIDLQDAKKSLEQITNALSEAEESFPLQRSHGDAREISNVQQSDVDEDGKETFHKVSETSNDRHADVDENGDELLKEGTVYDRKITVLAGETLTSIGEAANVSLQSEILKTDALSETTEHISTVESTSNSSIILQSETGNGSDSILDVPDTSVEKMHQKIKTDGPSEVDDNLNGTVIESTKDVTKVSRNRSNSSDASLDGPGEVDENGKVRSIVVQGDFKHSPERVVDTTASPDGTDTTRRVTRRVRYTSDMTKIRPKRSENCRIRPKHDYDTSYFGQT</sequence>
<protein>
    <submittedName>
        <fullName evidence="4">Uncharacterized protein LOC127748931</fullName>
    </submittedName>
</protein>
<dbReference type="RefSeq" id="XP_052120627.1">
    <property type="nucleotide sequence ID" value="XM_052264667.1"/>
</dbReference>
<feature type="compositionally biased region" description="Polar residues" evidence="1">
    <location>
        <begin position="155"/>
        <end position="164"/>
    </location>
</feature>
<feature type="compositionally biased region" description="Basic and acidic residues" evidence="1">
    <location>
        <begin position="944"/>
        <end position="958"/>
    </location>
</feature>
<feature type="region of interest" description="Disordered" evidence="1">
    <location>
        <begin position="530"/>
        <end position="549"/>
    </location>
</feature>
<feature type="compositionally biased region" description="Polar residues" evidence="1">
    <location>
        <begin position="561"/>
        <end position="576"/>
    </location>
</feature>
<gene>
    <name evidence="4" type="primary">LOC127748931</name>
</gene>
<feature type="compositionally biased region" description="Low complexity" evidence="1">
    <location>
        <begin position="126"/>
        <end position="145"/>
    </location>
</feature>
<feature type="region of interest" description="Disordered" evidence="1">
    <location>
        <begin position="905"/>
        <end position="924"/>
    </location>
</feature>
<feature type="region of interest" description="Disordered" evidence="1">
    <location>
        <begin position="845"/>
        <end position="892"/>
    </location>
</feature>
<feature type="region of interest" description="Disordered" evidence="1">
    <location>
        <begin position="441"/>
        <end position="472"/>
    </location>
</feature>
<feature type="domain" description="RIIa" evidence="2">
    <location>
        <begin position="23"/>
        <end position="60"/>
    </location>
</feature>
<feature type="compositionally biased region" description="Polar residues" evidence="1">
    <location>
        <begin position="273"/>
        <end position="284"/>
    </location>
</feature>
<proteinExistence type="predicted"/>
<feature type="region of interest" description="Disordered" evidence="1">
    <location>
        <begin position="106"/>
        <end position="202"/>
    </location>
</feature>
<dbReference type="GeneID" id="127748931"/>
<dbReference type="Proteomes" id="UP000504606">
    <property type="component" value="Unplaced"/>
</dbReference>
<dbReference type="InterPro" id="IPR003117">
    <property type="entry name" value="cAMP_dep_PK_reg_su_I/II_a/b"/>
</dbReference>
<keyword evidence="3" id="KW-1185">Reference proteome</keyword>
<dbReference type="SUPFAM" id="SSF47391">
    <property type="entry name" value="Dimerization-anchoring domain of cAMP-dependent PK regulatory subunit"/>
    <property type="match status" value="1"/>
</dbReference>
<dbReference type="CDD" id="cd12100">
    <property type="entry name" value="DD_CABYR_SP17"/>
    <property type="match status" value="1"/>
</dbReference>
<evidence type="ECO:0000313" key="3">
    <source>
        <dbReference type="Proteomes" id="UP000504606"/>
    </source>
</evidence>
<dbReference type="OrthoDB" id="6161835at2759"/>
<name>A0A9C6U0C4_FRAOC</name>
<dbReference type="SMART" id="SM00394">
    <property type="entry name" value="RIIa"/>
    <property type="match status" value="1"/>
</dbReference>
<evidence type="ECO:0000259" key="2">
    <source>
        <dbReference type="SMART" id="SM00394"/>
    </source>
</evidence>
<dbReference type="Gene3D" id="1.20.890.10">
    <property type="entry name" value="cAMP-dependent protein kinase regulatory subunit, dimerization-anchoring domain"/>
    <property type="match status" value="1"/>
</dbReference>
<reference evidence="4" key="1">
    <citation type="submission" date="2025-08" db="UniProtKB">
        <authorList>
            <consortium name="RefSeq"/>
        </authorList>
    </citation>
    <scope>IDENTIFICATION</scope>
    <source>
        <tissue evidence="4">Whole organism</tissue>
    </source>
</reference>
<feature type="region of interest" description="Disordered" evidence="1">
    <location>
        <begin position="708"/>
        <end position="735"/>
    </location>
</feature>
<accession>A0A9C6U0C4</accession>
<evidence type="ECO:0000313" key="4">
    <source>
        <dbReference type="RefSeq" id="XP_052120627.1"/>
    </source>
</evidence>
<organism evidence="3 4">
    <name type="scientific">Frankliniella occidentalis</name>
    <name type="common">Western flower thrips</name>
    <name type="synonym">Euthrips occidentalis</name>
    <dbReference type="NCBI Taxonomy" id="133901"/>
    <lineage>
        <taxon>Eukaryota</taxon>
        <taxon>Metazoa</taxon>
        <taxon>Ecdysozoa</taxon>
        <taxon>Arthropoda</taxon>
        <taxon>Hexapoda</taxon>
        <taxon>Insecta</taxon>
        <taxon>Pterygota</taxon>
        <taxon>Neoptera</taxon>
        <taxon>Paraneoptera</taxon>
        <taxon>Thysanoptera</taxon>
        <taxon>Terebrantia</taxon>
        <taxon>Thripoidea</taxon>
        <taxon>Thripidae</taxon>
        <taxon>Frankliniella</taxon>
    </lineage>
</organism>
<feature type="compositionally biased region" description="Basic and acidic residues" evidence="1">
    <location>
        <begin position="306"/>
        <end position="315"/>
    </location>
</feature>
<feature type="compositionally biased region" description="Basic and acidic residues" evidence="1">
    <location>
        <begin position="259"/>
        <end position="272"/>
    </location>
</feature>
<feature type="region of interest" description="Disordered" evidence="1">
    <location>
        <begin position="257"/>
        <end position="321"/>
    </location>
</feature>
<dbReference type="AlphaFoldDB" id="A0A9C6U0C4"/>
<dbReference type="KEGG" id="foc:127748931"/>
<feature type="region of interest" description="Disordered" evidence="1">
    <location>
        <begin position="941"/>
        <end position="965"/>
    </location>
</feature>
<evidence type="ECO:0000256" key="1">
    <source>
        <dbReference type="SAM" id="MobiDB-lite"/>
    </source>
</evidence>
<feature type="region of interest" description="Disordered" evidence="1">
    <location>
        <begin position="652"/>
        <end position="675"/>
    </location>
</feature>
<dbReference type="Pfam" id="PF02197">
    <property type="entry name" value="RIIa"/>
    <property type="match status" value="1"/>
</dbReference>
<dbReference type="InterPro" id="IPR047579">
    <property type="entry name" value="DD_CABYR_SP17"/>
</dbReference>
<feature type="region of interest" description="Disordered" evidence="1">
    <location>
        <begin position="561"/>
        <end position="580"/>
    </location>
</feature>
<feature type="compositionally biased region" description="Basic and acidic residues" evidence="1">
    <location>
        <begin position="441"/>
        <end position="471"/>
    </location>
</feature>
<feature type="compositionally biased region" description="Basic residues" evidence="1">
    <location>
        <begin position="285"/>
        <end position="297"/>
    </location>
</feature>